<accession>A0A136A3V4</accession>
<dbReference type="RefSeq" id="WP_068373263.1">
    <property type="nucleotide sequence ID" value="NZ_LSNE01000003.1"/>
</dbReference>
<evidence type="ECO:0000256" key="8">
    <source>
        <dbReference type="ARBA" id="ARBA00023136"/>
    </source>
</evidence>
<dbReference type="PANTHER" id="PTHR42982:SF1">
    <property type="entry name" value="SEC-INDEPENDENT PROTEIN TRANSLOCASE PROTEIN TATA"/>
    <property type="match status" value="1"/>
</dbReference>
<evidence type="ECO:0000256" key="3">
    <source>
        <dbReference type="ARBA" id="ARBA00022475"/>
    </source>
</evidence>
<evidence type="ECO:0000256" key="6">
    <source>
        <dbReference type="ARBA" id="ARBA00022989"/>
    </source>
</evidence>
<evidence type="ECO:0000256" key="10">
    <source>
        <dbReference type="SAM" id="MobiDB-lite"/>
    </source>
</evidence>
<dbReference type="NCBIfam" id="TIGR01411">
    <property type="entry name" value="tatAE"/>
    <property type="match status" value="1"/>
</dbReference>
<feature type="compositionally biased region" description="Basic and acidic residues" evidence="10">
    <location>
        <begin position="43"/>
        <end position="70"/>
    </location>
</feature>
<dbReference type="InterPro" id="IPR006312">
    <property type="entry name" value="TatA/E"/>
</dbReference>
<dbReference type="GO" id="GO:0008320">
    <property type="term" value="F:protein transmembrane transporter activity"/>
    <property type="evidence" value="ECO:0007669"/>
    <property type="project" value="UniProtKB-UniRule"/>
</dbReference>
<comment type="similarity">
    <text evidence="9">Belongs to the TatA/E family.</text>
</comment>
<keyword evidence="2 9" id="KW-0813">Transport</keyword>
<evidence type="ECO:0000256" key="2">
    <source>
        <dbReference type="ARBA" id="ARBA00022448"/>
    </source>
</evidence>
<dbReference type="InterPro" id="IPR003369">
    <property type="entry name" value="TatA/B/E"/>
</dbReference>
<dbReference type="PANTHER" id="PTHR42982">
    <property type="entry name" value="SEC-INDEPENDENT PROTEIN TRANSLOCASE PROTEIN TATA"/>
    <property type="match status" value="1"/>
</dbReference>
<feature type="region of interest" description="Disordered" evidence="10">
    <location>
        <begin position="43"/>
        <end position="86"/>
    </location>
</feature>
<proteinExistence type="inferred from homology"/>
<reference evidence="12" key="1">
    <citation type="submission" date="2016-02" db="EMBL/GenBank/DDBJ databases">
        <authorList>
            <person name="Schultz-Johansen M."/>
            <person name="Glaring M.A."/>
            <person name="Bech P.K."/>
            <person name="Stougaard P."/>
        </authorList>
    </citation>
    <scope>NUCLEOTIDE SEQUENCE [LARGE SCALE GENOMIC DNA]</scope>
    <source>
        <strain evidence="12">S66</strain>
    </source>
</reference>
<evidence type="ECO:0000313" key="12">
    <source>
        <dbReference type="Proteomes" id="UP000070299"/>
    </source>
</evidence>
<dbReference type="STRING" id="1799789.AX660_07685"/>
<organism evidence="11 12">
    <name type="scientific">Paraglaciecola hydrolytica</name>
    <dbReference type="NCBI Taxonomy" id="1799789"/>
    <lineage>
        <taxon>Bacteria</taxon>
        <taxon>Pseudomonadati</taxon>
        <taxon>Pseudomonadota</taxon>
        <taxon>Gammaproteobacteria</taxon>
        <taxon>Alteromonadales</taxon>
        <taxon>Alteromonadaceae</taxon>
        <taxon>Paraglaciecola</taxon>
    </lineage>
</organism>
<comment type="function">
    <text evidence="9">Part of the twin-arginine translocation (Tat) system that transports large folded proteins containing a characteristic twin-arginine motif in their signal peptide across membranes. TatA could form the protein-conducting channel of the Tat system.</text>
</comment>
<evidence type="ECO:0000256" key="4">
    <source>
        <dbReference type="ARBA" id="ARBA00022692"/>
    </source>
</evidence>
<keyword evidence="6 9" id="KW-1133">Transmembrane helix</keyword>
<keyword evidence="4 9" id="KW-0812">Transmembrane</keyword>
<dbReference type="AlphaFoldDB" id="A0A136A3V4"/>
<feature type="transmembrane region" description="Helical" evidence="9">
    <location>
        <begin position="6"/>
        <end position="22"/>
    </location>
</feature>
<name>A0A136A3V4_9ALTE</name>
<evidence type="ECO:0000313" key="11">
    <source>
        <dbReference type="EMBL" id="KXI29897.1"/>
    </source>
</evidence>
<gene>
    <name evidence="9" type="primary">tatA</name>
    <name evidence="11" type="ORF">AX660_07685</name>
</gene>
<keyword evidence="8 9" id="KW-0472">Membrane</keyword>
<dbReference type="Proteomes" id="UP000070299">
    <property type="component" value="Unassembled WGS sequence"/>
</dbReference>
<protein>
    <recommendedName>
        <fullName evidence="9">Sec-independent protein translocase protein TatA</fullName>
    </recommendedName>
</protein>
<dbReference type="Gene3D" id="1.20.5.3310">
    <property type="match status" value="1"/>
</dbReference>
<keyword evidence="3 9" id="KW-1003">Cell membrane</keyword>
<keyword evidence="5 9" id="KW-0653">Protein transport</keyword>
<dbReference type="GO" id="GO:0043953">
    <property type="term" value="P:protein transport by the Tat complex"/>
    <property type="evidence" value="ECO:0007669"/>
    <property type="project" value="UniProtKB-UniRule"/>
</dbReference>
<sequence>MFGISVPQLLIILGIIVLLFGTKKLRSLGGDLGSAVKGFKKAISDDKDEESKDADADFATKEKVENKSKAAESVNQTKTSEQKERN</sequence>
<evidence type="ECO:0000256" key="7">
    <source>
        <dbReference type="ARBA" id="ARBA00023010"/>
    </source>
</evidence>
<evidence type="ECO:0000256" key="5">
    <source>
        <dbReference type="ARBA" id="ARBA00022927"/>
    </source>
</evidence>
<comment type="subcellular location">
    <subcellularLocation>
        <location evidence="1 9">Cell membrane</location>
        <topology evidence="1 9">Single-pass membrane protein</topology>
    </subcellularLocation>
</comment>
<dbReference type="Pfam" id="PF02416">
    <property type="entry name" value="TatA_B_E"/>
    <property type="match status" value="1"/>
</dbReference>
<comment type="caution">
    <text evidence="11">The sequence shown here is derived from an EMBL/GenBank/DDBJ whole genome shotgun (WGS) entry which is preliminary data.</text>
</comment>
<keyword evidence="12" id="KW-1185">Reference proteome</keyword>
<dbReference type="EMBL" id="LSNE01000003">
    <property type="protein sequence ID" value="KXI29897.1"/>
    <property type="molecule type" value="Genomic_DNA"/>
</dbReference>
<comment type="subunit">
    <text evidence="9">The Tat system comprises two distinct complexes: a TatABC complex, containing multiple copies of TatA, TatB and TatC subunits, and a separate TatA complex, containing only TatA subunits. Substrates initially bind to the TatABC complex, which probably triggers association of the separate TatA complex to form the active translocon.</text>
</comment>
<keyword evidence="7 9" id="KW-0811">Translocation</keyword>
<dbReference type="GO" id="GO:0033281">
    <property type="term" value="C:TAT protein transport complex"/>
    <property type="evidence" value="ECO:0007669"/>
    <property type="project" value="UniProtKB-UniRule"/>
</dbReference>
<evidence type="ECO:0000256" key="1">
    <source>
        <dbReference type="ARBA" id="ARBA00004162"/>
    </source>
</evidence>
<evidence type="ECO:0000256" key="9">
    <source>
        <dbReference type="HAMAP-Rule" id="MF_00236"/>
    </source>
</evidence>
<dbReference type="HAMAP" id="MF_00236">
    <property type="entry name" value="TatA_E"/>
    <property type="match status" value="1"/>
</dbReference>